<feature type="coiled-coil region" evidence="4">
    <location>
        <begin position="252"/>
        <end position="279"/>
    </location>
</feature>
<evidence type="ECO:0000256" key="2">
    <source>
        <dbReference type="ARBA" id="ARBA00022741"/>
    </source>
</evidence>
<evidence type="ECO:0000259" key="6">
    <source>
        <dbReference type="PROSITE" id="PS50893"/>
    </source>
</evidence>
<dbReference type="InterPro" id="IPR017871">
    <property type="entry name" value="ABC_transporter-like_CS"/>
</dbReference>
<dbReference type="RefSeq" id="WP_136948901.1">
    <property type="nucleotide sequence ID" value="NZ_SWFM01000013.1"/>
</dbReference>
<dbReference type="PANTHER" id="PTHR42855:SF2">
    <property type="entry name" value="DRUG RESISTANCE ABC TRANSPORTER,ATP-BINDING PROTEIN"/>
    <property type="match status" value="1"/>
</dbReference>
<evidence type="ECO:0000256" key="4">
    <source>
        <dbReference type="SAM" id="Coils"/>
    </source>
</evidence>
<dbReference type="InterPro" id="IPR051309">
    <property type="entry name" value="ABCF_ATPase"/>
</dbReference>
<proteinExistence type="predicted"/>
<dbReference type="SUPFAM" id="SSF52540">
    <property type="entry name" value="P-loop containing nucleoside triphosphate hydrolases"/>
    <property type="match status" value="2"/>
</dbReference>
<feature type="domain" description="ABC transporter" evidence="6">
    <location>
        <begin position="4"/>
        <end position="263"/>
    </location>
</feature>
<dbReference type="SMART" id="SM00382">
    <property type="entry name" value="AAA"/>
    <property type="match status" value="2"/>
</dbReference>
<dbReference type="InterPro" id="IPR003593">
    <property type="entry name" value="AAA+_ATPase"/>
</dbReference>
<dbReference type="InterPro" id="IPR037118">
    <property type="entry name" value="Val-tRNA_synth_C_sf"/>
</dbReference>
<feature type="compositionally biased region" description="Basic and acidic residues" evidence="5">
    <location>
        <begin position="564"/>
        <end position="573"/>
    </location>
</feature>
<dbReference type="EMBL" id="SWFM01000013">
    <property type="protein sequence ID" value="TKD66312.1"/>
    <property type="molecule type" value="Genomic_DNA"/>
</dbReference>
<dbReference type="Gene3D" id="1.10.287.380">
    <property type="entry name" value="Valyl-tRNA synthetase, C-terminal domain"/>
    <property type="match status" value="1"/>
</dbReference>
<keyword evidence="1" id="KW-0677">Repeat</keyword>
<name>A0A4U1M7S3_9BACL</name>
<evidence type="ECO:0000256" key="3">
    <source>
        <dbReference type="ARBA" id="ARBA00022840"/>
    </source>
</evidence>
<dbReference type="Pfam" id="PF12848">
    <property type="entry name" value="ABC_tran_Xtn"/>
    <property type="match status" value="1"/>
</dbReference>
<evidence type="ECO:0000256" key="5">
    <source>
        <dbReference type="SAM" id="MobiDB-lite"/>
    </source>
</evidence>
<dbReference type="Gene3D" id="3.40.50.300">
    <property type="entry name" value="P-loop containing nucleotide triphosphate hydrolases"/>
    <property type="match status" value="2"/>
</dbReference>
<dbReference type="InterPro" id="IPR032524">
    <property type="entry name" value="ABC_tran_C"/>
</dbReference>
<dbReference type="CDD" id="cd03221">
    <property type="entry name" value="ABCF_EF-3"/>
    <property type="match status" value="2"/>
</dbReference>
<keyword evidence="2" id="KW-0547">Nucleotide-binding</keyword>
<organism evidence="7 8">
    <name type="scientific">Guptibacillus hwajinpoensis</name>
    <dbReference type="NCBI Taxonomy" id="208199"/>
    <lineage>
        <taxon>Bacteria</taxon>
        <taxon>Bacillati</taxon>
        <taxon>Bacillota</taxon>
        <taxon>Bacilli</taxon>
        <taxon>Bacillales</taxon>
        <taxon>Guptibacillaceae</taxon>
        <taxon>Guptibacillus</taxon>
    </lineage>
</organism>
<evidence type="ECO:0000256" key="1">
    <source>
        <dbReference type="ARBA" id="ARBA00022737"/>
    </source>
</evidence>
<dbReference type="PROSITE" id="PS00211">
    <property type="entry name" value="ABC_TRANSPORTER_1"/>
    <property type="match status" value="1"/>
</dbReference>
<dbReference type="GO" id="GO:0003677">
    <property type="term" value="F:DNA binding"/>
    <property type="evidence" value="ECO:0007669"/>
    <property type="project" value="InterPro"/>
</dbReference>
<dbReference type="InterPro" id="IPR003439">
    <property type="entry name" value="ABC_transporter-like_ATP-bd"/>
</dbReference>
<dbReference type="FunFam" id="3.40.50.300:FF:000011">
    <property type="entry name" value="Putative ABC transporter ATP-binding component"/>
    <property type="match status" value="1"/>
</dbReference>
<dbReference type="InterPro" id="IPR032781">
    <property type="entry name" value="ABC_tran_Xtn"/>
</dbReference>
<dbReference type="FunFam" id="3.40.50.300:FF:000309">
    <property type="entry name" value="ABC transporter ATP-binding protein"/>
    <property type="match status" value="1"/>
</dbReference>
<feature type="domain" description="ABC transporter" evidence="6">
    <location>
        <begin position="331"/>
        <end position="545"/>
    </location>
</feature>
<reference evidence="7 8" key="1">
    <citation type="submission" date="2019-04" db="EMBL/GenBank/DDBJ databases">
        <title>Genome sequence of Bacillus hwajinpoensis strain Y2.</title>
        <authorList>
            <person name="Fair J.L."/>
            <person name="Maclea K.S."/>
        </authorList>
    </citation>
    <scope>NUCLEOTIDE SEQUENCE [LARGE SCALE GENOMIC DNA]</scope>
    <source>
        <strain evidence="7 8">Y2</strain>
    </source>
</reference>
<dbReference type="Pfam" id="PF16326">
    <property type="entry name" value="ABC_tran_CTD"/>
    <property type="match status" value="1"/>
</dbReference>
<sequence length="639" mass="73685">MIVLQVNGLTKSFGADTILSNIKLEVQSRDRVALVGRNGAGKSTLLKMITGQLSYDSGDIIKPKDVSIGYMAQDTGLESNLSIWDEMLGVFERLRKMEDELRRYEKKMGNPDIYENETEYQRILKEYDELQVAFKDQGGYKYEADIRTVLHGLNFKDFDTSTKISTLSGGQKTRLALGKLLLTKPELLILDEPTNHLDIETLTWLEGYLQNYSGALLIVSHDRYFLDKIVTKVYEVSRHRAERFEGNYSYYLDEKEQRYEQQMREFDKQQKEIAKLEEFVQKNIVRASTTKRAQSRRKQLERMERIDKPKGDEKSANISFSIDKQTGNDVLTLRELAIGYPKNIINQGLTFDLKRQESVALVGPNGIGKSTLLKAIVTGQTLLDGDIHYGSNVKIGFYDQEQTNLTSNKTVLKELWDDFPLTDEKDVRAVLGRFLFTGDDVLKNVSDLSGGEKGRLALSKLMMQKSNLLILDEPTNHLDLDSKEILEEALIQFPGTILFVSHDRYFINRIATRVLELSTDGVTAYLGDYDYYVEKKQELEELAALEQQSNQPQQQPSGKTSFQQDKETKRQERQMLRRIEEIEKEVDTAENRMAELEEELCLPEVFEDHEKVMKLNEEMDQLRQKAEMLMEEWEELQEA</sequence>
<dbReference type="Proteomes" id="UP000310541">
    <property type="component" value="Unassembled WGS sequence"/>
</dbReference>
<keyword evidence="3" id="KW-0067">ATP-binding</keyword>
<accession>A0A4U1M7S3</accession>
<protein>
    <submittedName>
        <fullName evidence="7">ABC-F type ribosomal protection protein</fullName>
    </submittedName>
</protein>
<dbReference type="OrthoDB" id="9760950at2"/>
<feature type="compositionally biased region" description="Low complexity" evidence="5">
    <location>
        <begin position="546"/>
        <end position="557"/>
    </location>
</feature>
<dbReference type="PROSITE" id="PS50893">
    <property type="entry name" value="ABC_TRANSPORTER_2"/>
    <property type="match status" value="2"/>
</dbReference>
<feature type="region of interest" description="Disordered" evidence="5">
    <location>
        <begin position="546"/>
        <end position="573"/>
    </location>
</feature>
<keyword evidence="4" id="KW-0175">Coiled coil</keyword>
<dbReference type="GO" id="GO:0005524">
    <property type="term" value="F:ATP binding"/>
    <property type="evidence" value="ECO:0007669"/>
    <property type="project" value="UniProtKB-KW"/>
</dbReference>
<dbReference type="AlphaFoldDB" id="A0A4U1M7S3"/>
<dbReference type="Pfam" id="PF00005">
    <property type="entry name" value="ABC_tran"/>
    <property type="match status" value="2"/>
</dbReference>
<evidence type="ECO:0000313" key="8">
    <source>
        <dbReference type="Proteomes" id="UP000310541"/>
    </source>
</evidence>
<dbReference type="GO" id="GO:0016887">
    <property type="term" value="F:ATP hydrolysis activity"/>
    <property type="evidence" value="ECO:0007669"/>
    <property type="project" value="InterPro"/>
</dbReference>
<evidence type="ECO:0000313" key="7">
    <source>
        <dbReference type="EMBL" id="TKD66312.1"/>
    </source>
</evidence>
<comment type="caution">
    <text evidence="7">The sequence shown here is derived from an EMBL/GenBank/DDBJ whole genome shotgun (WGS) entry which is preliminary data.</text>
</comment>
<dbReference type="InterPro" id="IPR027417">
    <property type="entry name" value="P-loop_NTPase"/>
</dbReference>
<dbReference type="PANTHER" id="PTHR42855">
    <property type="entry name" value="ABC TRANSPORTER ATP-BINDING SUBUNIT"/>
    <property type="match status" value="1"/>
</dbReference>
<gene>
    <name evidence="7" type="primary">abc-f</name>
    <name evidence="7" type="ORF">FBF83_20240</name>
</gene>